<feature type="region of interest" description="Disordered" evidence="1">
    <location>
        <begin position="412"/>
        <end position="444"/>
    </location>
</feature>
<evidence type="ECO:0000256" key="1">
    <source>
        <dbReference type="SAM" id="MobiDB-lite"/>
    </source>
</evidence>
<dbReference type="AlphaFoldDB" id="A0A9P9AR53"/>
<organism evidence="2 3">
    <name type="scientific">Thelonectria olida</name>
    <dbReference type="NCBI Taxonomy" id="1576542"/>
    <lineage>
        <taxon>Eukaryota</taxon>
        <taxon>Fungi</taxon>
        <taxon>Dikarya</taxon>
        <taxon>Ascomycota</taxon>
        <taxon>Pezizomycotina</taxon>
        <taxon>Sordariomycetes</taxon>
        <taxon>Hypocreomycetidae</taxon>
        <taxon>Hypocreales</taxon>
        <taxon>Nectriaceae</taxon>
        <taxon>Thelonectria</taxon>
    </lineage>
</organism>
<dbReference type="Pfam" id="PF11709">
    <property type="entry name" value="Mit_ribos_Mrp51"/>
    <property type="match status" value="1"/>
</dbReference>
<dbReference type="Proteomes" id="UP000777438">
    <property type="component" value="Unassembled WGS sequence"/>
</dbReference>
<evidence type="ECO:0000313" key="3">
    <source>
        <dbReference type="Proteomes" id="UP000777438"/>
    </source>
</evidence>
<name>A0A9P9AR53_9HYPO</name>
<dbReference type="InterPro" id="IPR016712">
    <property type="entry name" value="Rbsml_bS1m-like"/>
</dbReference>
<dbReference type="PANTHER" id="PTHR28058:SF1">
    <property type="entry name" value="SMALL RIBOSOMAL SUBUNIT PROTEIN BS1M"/>
    <property type="match status" value="1"/>
</dbReference>
<feature type="compositionally biased region" description="Polar residues" evidence="1">
    <location>
        <begin position="48"/>
        <end position="58"/>
    </location>
</feature>
<feature type="region of interest" description="Disordered" evidence="1">
    <location>
        <begin position="48"/>
        <end position="70"/>
    </location>
</feature>
<keyword evidence="2" id="KW-0689">Ribosomal protein</keyword>
<proteinExistence type="predicted"/>
<dbReference type="GO" id="GO:0005763">
    <property type="term" value="C:mitochondrial small ribosomal subunit"/>
    <property type="evidence" value="ECO:0007669"/>
    <property type="project" value="TreeGrafter"/>
</dbReference>
<dbReference type="OrthoDB" id="3913595at2759"/>
<feature type="compositionally biased region" description="Basic and acidic residues" evidence="1">
    <location>
        <begin position="415"/>
        <end position="435"/>
    </location>
</feature>
<evidence type="ECO:0000313" key="2">
    <source>
        <dbReference type="EMBL" id="KAH6890591.1"/>
    </source>
</evidence>
<keyword evidence="3" id="KW-1185">Reference proteome</keyword>
<dbReference type="GO" id="GO:0070124">
    <property type="term" value="P:mitochondrial translational initiation"/>
    <property type="evidence" value="ECO:0007669"/>
    <property type="project" value="TreeGrafter"/>
</dbReference>
<dbReference type="GO" id="GO:0003735">
    <property type="term" value="F:structural constituent of ribosome"/>
    <property type="evidence" value="ECO:0007669"/>
    <property type="project" value="TreeGrafter"/>
</dbReference>
<keyword evidence="2" id="KW-0687">Ribonucleoprotein</keyword>
<comment type="caution">
    <text evidence="2">The sequence shown here is derived from an EMBL/GenBank/DDBJ whole genome shotgun (WGS) entry which is preliminary data.</text>
</comment>
<sequence>MGASNMSPGGALLKSSRLFSVPKPLPEPPSIGLLLSSHVSPTMTRHYPQHQSITSPLSSREKGDWGLKRGLPLKTTMTTSTPLVRVKQIDSIESVTDFASAADHTLSLEKFQELRVAVSIPKPKDRGQLYQQTNQPPKSVFEEDTDFTETRDGKADVKRWKFKGPWLARLSEGVFLEYLKKQVRPRRAEFREVLKEKLAADKSARLAAEAKEKGLEPPAAIQPQELGEEELSEYVRYLRHDRATLYALVSKFLDLAPLGQPVGILSTFLSTPENSAEESPYGKTGPPPSHPSAGISYLRTSSFMENHPVYGPQERHTPVMSRVLHPRQGLAPAKLGVAGFVAETPDGDNEFNTRPNRRVNYHKRMLTGITHLDTTTFGGAKAFVDPNTASIDPSGKVILRLRASSPESQLIAKESQGREKVYIDKPAEAPKKEQRSGAGADAWRMDSVADEVLGDIPRSPNY</sequence>
<accession>A0A9P9AR53</accession>
<dbReference type="PANTHER" id="PTHR28058">
    <property type="entry name" value="37S RIBOSOMAL PROTEIN MRP51, MITOCHONDRIAL"/>
    <property type="match status" value="1"/>
</dbReference>
<reference evidence="2 3" key="1">
    <citation type="journal article" date="2021" name="Nat. Commun.">
        <title>Genetic determinants of endophytism in the Arabidopsis root mycobiome.</title>
        <authorList>
            <person name="Mesny F."/>
            <person name="Miyauchi S."/>
            <person name="Thiergart T."/>
            <person name="Pickel B."/>
            <person name="Atanasova L."/>
            <person name="Karlsson M."/>
            <person name="Huettel B."/>
            <person name="Barry K.W."/>
            <person name="Haridas S."/>
            <person name="Chen C."/>
            <person name="Bauer D."/>
            <person name="Andreopoulos W."/>
            <person name="Pangilinan J."/>
            <person name="LaButti K."/>
            <person name="Riley R."/>
            <person name="Lipzen A."/>
            <person name="Clum A."/>
            <person name="Drula E."/>
            <person name="Henrissat B."/>
            <person name="Kohler A."/>
            <person name="Grigoriev I.V."/>
            <person name="Martin F.M."/>
            <person name="Hacquard S."/>
        </authorList>
    </citation>
    <scope>NUCLEOTIDE SEQUENCE [LARGE SCALE GENOMIC DNA]</scope>
    <source>
        <strain evidence="2 3">MPI-CAGE-CH-0241</strain>
    </source>
</reference>
<dbReference type="EMBL" id="JAGPYM010000009">
    <property type="protein sequence ID" value="KAH6890591.1"/>
    <property type="molecule type" value="Genomic_DNA"/>
</dbReference>
<gene>
    <name evidence="2" type="ORF">B0T10DRAFT_486274</name>
</gene>
<protein>
    <submittedName>
        <fullName evidence="2">Mitochondrial ribosomal protein MRP51</fullName>
    </submittedName>
</protein>